<dbReference type="Proteomes" id="UP000289718">
    <property type="component" value="Unassembled WGS sequence"/>
</dbReference>
<dbReference type="EMBL" id="NXIE01000001">
    <property type="protein sequence ID" value="RXK14130.1"/>
    <property type="molecule type" value="Genomic_DNA"/>
</dbReference>
<dbReference type="RefSeq" id="WP_129060242.1">
    <property type="nucleotide sequence ID" value="NZ_NXIE01000001.1"/>
</dbReference>
<evidence type="ECO:0008006" key="3">
    <source>
        <dbReference type="Google" id="ProtNLM"/>
    </source>
</evidence>
<evidence type="ECO:0000313" key="1">
    <source>
        <dbReference type="EMBL" id="RXK14130.1"/>
    </source>
</evidence>
<dbReference type="AlphaFoldDB" id="A0A4Q1AYR6"/>
<dbReference type="OrthoDB" id="5348970at2"/>
<organism evidence="1 2">
    <name type="scientific">Halarcobacter mediterraneus</name>
    <dbReference type="NCBI Taxonomy" id="2023153"/>
    <lineage>
        <taxon>Bacteria</taxon>
        <taxon>Pseudomonadati</taxon>
        <taxon>Campylobacterota</taxon>
        <taxon>Epsilonproteobacteria</taxon>
        <taxon>Campylobacterales</taxon>
        <taxon>Arcobacteraceae</taxon>
        <taxon>Halarcobacter</taxon>
    </lineage>
</organism>
<reference evidence="1 2" key="1">
    <citation type="submission" date="2017-09" db="EMBL/GenBank/DDBJ databases">
        <title>Genomics of the genus Arcobacter.</title>
        <authorList>
            <person name="Perez-Cataluna A."/>
            <person name="Figueras M.J."/>
            <person name="Salas-Masso N."/>
        </authorList>
    </citation>
    <scope>NUCLEOTIDE SEQUENCE [LARGE SCALE GENOMIC DNA]</scope>
    <source>
        <strain evidence="1 2">F156-34</strain>
    </source>
</reference>
<proteinExistence type="predicted"/>
<protein>
    <recommendedName>
        <fullName evidence="3">LPS export ABC transporter periplasmic protein LptC</fullName>
    </recommendedName>
</protein>
<evidence type="ECO:0000313" key="2">
    <source>
        <dbReference type="Proteomes" id="UP000289718"/>
    </source>
</evidence>
<comment type="caution">
    <text evidence="1">The sequence shown here is derived from an EMBL/GenBank/DDBJ whole genome shotgun (WGS) entry which is preliminary data.</text>
</comment>
<sequence length="176" mass="20745">MVVRVFVVVLLILSVVSYFIPVNNSTKNDSIDDMPLLVFKDSTMYTLTTENMNRIVYSKEVQRFRDRDVMYEGALTLKGKDKNNNDITDILYSDIIIKKAELYKFLKNVRFRRDDFVTLNTDELFYDSLKEVATNTLPFYGTYYSNKIEGESLYLDMNSYHMKSNNTHFEIEIEKN</sequence>
<keyword evidence="2" id="KW-1185">Reference proteome</keyword>
<accession>A0A4Q1AYR6</accession>
<gene>
    <name evidence="1" type="ORF">CP965_01395</name>
</gene>
<name>A0A4Q1AYR6_9BACT</name>